<sequence>MNRHNDVVTTGAVSIETYIDGTGPDVVTLPSYGRDSGEDFNTFTTALADAGYRVLRPQPRGIARSVCGWPGRPHAGKRRACERRLPLADISMISGLIVSAVAYWSACRSIDVEAEKRRITEADRDIETNRVE</sequence>
<dbReference type="Gene3D" id="3.40.50.1820">
    <property type="entry name" value="alpha/beta hydrolase"/>
    <property type="match status" value="1"/>
</dbReference>
<dbReference type="InterPro" id="IPR029058">
    <property type="entry name" value="AB_hydrolase_fold"/>
</dbReference>
<organism evidence="1 2">
    <name type="scientific">Saccharopolyspora rosea</name>
    <dbReference type="NCBI Taxonomy" id="524884"/>
    <lineage>
        <taxon>Bacteria</taxon>
        <taxon>Bacillati</taxon>
        <taxon>Actinomycetota</taxon>
        <taxon>Actinomycetes</taxon>
        <taxon>Pseudonocardiales</taxon>
        <taxon>Pseudonocardiaceae</taxon>
        <taxon>Saccharopolyspora</taxon>
    </lineage>
</organism>
<accession>A0ABW3FTI5</accession>
<comment type="caution">
    <text evidence="1">The sequence shown here is derived from an EMBL/GenBank/DDBJ whole genome shotgun (WGS) entry which is preliminary data.</text>
</comment>
<reference evidence="2" key="1">
    <citation type="journal article" date="2019" name="Int. J. Syst. Evol. Microbiol.">
        <title>The Global Catalogue of Microorganisms (GCM) 10K type strain sequencing project: providing services to taxonomists for standard genome sequencing and annotation.</title>
        <authorList>
            <consortium name="The Broad Institute Genomics Platform"/>
            <consortium name="The Broad Institute Genome Sequencing Center for Infectious Disease"/>
            <person name="Wu L."/>
            <person name="Ma J."/>
        </authorList>
    </citation>
    <scope>NUCLEOTIDE SEQUENCE [LARGE SCALE GENOMIC DNA]</scope>
    <source>
        <strain evidence="2">CCUG 56401</strain>
    </source>
</reference>
<dbReference type="Proteomes" id="UP001597018">
    <property type="component" value="Unassembled WGS sequence"/>
</dbReference>
<evidence type="ECO:0000313" key="2">
    <source>
        <dbReference type="Proteomes" id="UP001597018"/>
    </source>
</evidence>
<evidence type="ECO:0000313" key="1">
    <source>
        <dbReference type="EMBL" id="MFD0920165.1"/>
    </source>
</evidence>
<keyword evidence="2" id="KW-1185">Reference proteome</keyword>
<gene>
    <name evidence="1" type="ORF">ACFQ16_10470</name>
</gene>
<dbReference type="SUPFAM" id="SSF53474">
    <property type="entry name" value="alpha/beta-Hydrolases"/>
    <property type="match status" value="1"/>
</dbReference>
<dbReference type="RefSeq" id="WP_263247347.1">
    <property type="nucleotide sequence ID" value="NZ_BAABLT010000020.1"/>
</dbReference>
<dbReference type="EMBL" id="JBHTIW010000005">
    <property type="protein sequence ID" value="MFD0920165.1"/>
    <property type="molecule type" value="Genomic_DNA"/>
</dbReference>
<proteinExistence type="predicted"/>
<name>A0ABW3FTI5_9PSEU</name>
<protein>
    <submittedName>
        <fullName evidence="1">Uncharacterized protein</fullName>
    </submittedName>
</protein>